<comment type="caution">
    <text evidence="3">The sequence shown here is derived from an EMBL/GenBank/DDBJ whole genome shotgun (WGS) entry which is preliminary data.</text>
</comment>
<organism evidence="3 4">
    <name type="scientific">Aromatoleum toluolicum</name>
    <dbReference type="NCBI Taxonomy" id="90060"/>
    <lineage>
        <taxon>Bacteria</taxon>
        <taxon>Pseudomonadati</taxon>
        <taxon>Pseudomonadota</taxon>
        <taxon>Betaproteobacteria</taxon>
        <taxon>Rhodocyclales</taxon>
        <taxon>Rhodocyclaceae</taxon>
        <taxon>Aromatoleum</taxon>
    </lineage>
</organism>
<evidence type="ECO:0000313" key="3">
    <source>
        <dbReference type="EMBL" id="NMF98468.1"/>
    </source>
</evidence>
<evidence type="ECO:0000313" key="4">
    <source>
        <dbReference type="Proteomes" id="UP000634522"/>
    </source>
</evidence>
<feature type="chain" id="PRO_5045461095" evidence="2">
    <location>
        <begin position="25"/>
        <end position="81"/>
    </location>
</feature>
<evidence type="ECO:0000256" key="2">
    <source>
        <dbReference type="SAM" id="SignalP"/>
    </source>
</evidence>
<accession>A0ABX1NH23</accession>
<sequence length="81" mass="8651">MTTKLILITTLLSASAILAPAGNAASTTAPVAVQNEKTEGRVSPHNHMQEKLAVPAQKSAEATPQHAKKVLHDHSKFHKHL</sequence>
<feature type="region of interest" description="Disordered" evidence="1">
    <location>
        <begin position="54"/>
        <end position="81"/>
    </location>
</feature>
<dbReference type="RefSeq" id="WP_169141223.1">
    <property type="nucleotide sequence ID" value="NZ_WTVS01000027.1"/>
</dbReference>
<proteinExistence type="predicted"/>
<feature type="signal peptide" evidence="2">
    <location>
        <begin position="1"/>
        <end position="24"/>
    </location>
</feature>
<keyword evidence="4" id="KW-1185">Reference proteome</keyword>
<feature type="compositionally biased region" description="Basic residues" evidence="1">
    <location>
        <begin position="66"/>
        <end position="81"/>
    </location>
</feature>
<name>A0ABX1NH23_9RHOO</name>
<protein>
    <submittedName>
        <fullName evidence="3">Uncharacterized protein</fullName>
    </submittedName>
</protein>
<dbReference type="Proteomes" id="UP000634522">
    <property type="component" value="Unassembled WGS sequence"/>
</dbReference>
<keyword evidence="2" id="KW-0732">Signal</keyword>
<gene>
    <name evidence="3" type="ORF">GPA27_13850</name>
</gene>
<reference evidence="3 4" key="1">
    <citation type="submission" date="2019-12" db="EMBL/GenBank/DDBJ databases">
        <title>Comparative genomics gives insights into the taxonomy of the Azoarcus-Aromatoleum group and reveals separate origins of nif in the plant-associated Azoarcus and non-plant-associated Aromatoleum sub-groups.</title>
        <authorList>
            <person name="Lafos M."/>
            <person name="Maluk M."/>
            <person name="Batista M."/>
            <person name="Junghare M."/>
            <person name="Carmona M."/>
            <person name="Faoro H."/>
            <person name="Cruz L.M."/>
            <person name="Battistoni F."/>
            <person name="De Souza E."/>
            <person name="Pedrosa F."/>
            <person name="Chen W.-M."/>
            <person name="Poole P.S."/>
            <person name="Dixon R.A."/>
            <person name="James E.K."/>
        </authorList>
    </citation>
    <scope>NUCLEOTIDE SEQUENCE [LARGE SCALE GENOMIC DNA]</scope>
    <source>
        <strain evidence="3 4">T</strain>
    </source>
</reference>
<evidence type="ECO:0000256" key="1">
    <source>
        <dbReference type="SAM" id="MobiDB-lite"/>
    </source>
</evidence>
<dbReference type="EMBL" id="WTVS01000027">
    <property type="protein sequence ID" value="NMF98468.1"/>
    <property type="molecule type" value="Genomic_DNA"/>
</dbReference>